<keyword evidence="3" id="KW-1185">Reference proteome</keyword>
<name>A0ABU6PV65_9BACL</name>
<dbReference type="EMBL" id="JARTLD010000037">
    <property type="protein sequence ID" value="MED5018781.1"/>
    <property type="molecule type" value="Genomic_DNA"/>
</dbReference>
<feature type="transmembrane region" description="Helical" evidence="1">
    <location>
        <begin position="85"/>
        <end position="103"/>
    </location>
</feature>
<proteinExistence type="predicted"/>
<organism evidence="2 3">
    <name type="scientific">Paenibacillus chibensis</name>
    <dbReference type="NCBI Taxonomy" id="59846"/>
    <lineage>
        <taxon>Bacteria</taxon>
        <taxon>Bacillati</taxon>
        <taxon>Bacillota</taxon>
        <taxon>Bacilli</taxon>
        <taxon>Bacillales</taxon>
        <taxon>Paenibacillaceae</taxon>
        <taxon>Paenibacillus</taxon>
    </lineage>
</organism>
<keyword evidence="1" id="KW-0472">Membrane</keyword>
<dbReference type="Proteomes" id="UP001343257">
    <property type="component" value="Unassembled WGS sequence"/>
</dbReference>
<evidence type="ECO:0000256" key="1">
    <source>
        <dbReference type="SAM" id="Phobius"/>
    </source>
</evidence>
<feature type="transmembrane region" description="Helical" evidence="1">
    <location>
        <begin position="26"/>
        <end position="45"/>
    </location>
</feature>
<protein>
    <recommendedName>
        <fullName evidence="4">Beta-carotene 15,15'-monooxygenase</fullName>
    </recommendedName>
</protein>
<sequence length="365" mass="40354">MLAFVNIGDEKAGEYIMTSRNSLQRAALLFVVFAVLILSVDSYAVRMTPLGTNQEMLNAALLFDVVIVIPLMYGLLIVRKKGQSVLKVLQAVIPCAVLAWIALPASGRDLLTEAPPALKAAMTVLEGLFVMVEVRLAYGFIRGFRGNVKLYGSAAEAIRMSPSWRQTKPSALSALMVNDLLMVYYLFFSWKMKPTITEPGTATFSYHRKTGQTVLAVVFTHVILIEAFGMHLLVRQWSDVAAWILSAADLWLISLLWADCRASAIQPLEVCGNLLRIRYGMRIQADVPYSRITSVDTALEFHPDKQESRAAALSGVTPNVRIILTEPMTVQTLLFLPRKVTAIYLALDEPSAFVQAVRQKCQDGA</sequence>
<dbReference type="RefSeq" id="WP_328279323.1">
    <property type="nucleotide sequence ID" value="NZ_JARTLD010000037.1"/>
</dbReference>
<accession>A0ABU6PV65</accession>
<evidence type="ECO:0008006" key="4">
    <source>
        <dbReference type="Google" id="ProtNLM"/>
    </source>
</evidence>
<feature type="transmembrane region" description="Helical" evidence="1">
    <location>
        <begin position="57"/>
        <end position="78"/>
    </location>
</feature>
<reference evidence="2 3" key="1">
    <citation type="submission" date="2023-03" db="EMBL/GenBank/DDBJ databases">
        <title>Bacillus Genome Sequencing.</title>
        <authorList>
            <person name="Dunlap C."/>
        </authorList>
    </citation>
    <scope>NUCLEOTIDE SEQUENCE [LARGE SCALE GENOMIC DNA]</scope>
    <source>
        <strain evidence="2 3">NRS-52</strain>
    </source>
</reference>
<keyword evidence="1" id="KW-1133">Transmembrane helix</keyword>
<gene>
    <name evidence="2" type="ORF">P9847_15840</name>
</gene>
<comment type="caution">
    <text evidence="2">The sequence shown here is derived from an EMBL/GenBank/DDBJ whole genome shotgun (WGS) entry which is preliminary data.</text>
</comment>
<evidence type="ECO:0000313" key="3">
    <source>
        <dbReference type="Proteomes" id="UP001343257"/>
    </source>
</evidence>
<keyword evidence="1" id="KW-0812">Transmembrane</keyword>
<feature type="transmembrane region" description="Helical" evidence="1">
    <location>
        <begin position="214"/>
        <end position="234"/>
    </location>
</feature>
<feature type="transmembrane region" description="Helical" evidence="1">
    <location>
        <begin position="170"/>
        <end position="188"/>
    </location>
</feature>
<evidence type="ECO:0000313" key="2">
    <source>
        <dbReference type="EMBL" id="MED5018781.1"/>
    </source>
</evidence>